<protein>
    <submittedName>
        <fullName evidence="1">Uncharacterized protein</fullName>
    </submittedName>
</protein>
<name>A0A2H3T675_FUSOX</name>
<dbReference type="Proteomes" id="UP000219369">
    <property type="component" value="Unassembled WGS sequence"/>
</dbReference>
<proteinExistence type="predicted"/>
<evidence type="ECO:0000313" key="2">
    <source>
        <dbReference type="Proteomes" id="UP000219369"/>
    </source>
</evidence>
<accession>A0A2H3T675</accession>
<dbReference type="EMBL" id="FMJY01000002">
    <property type="protein sequence ID" value="SCO80194.1"/>
    <property type="molecule type" value="Genomic_DNA"/>
</dbReference>
<evidence type="ECO:0000313" key="1">
    <source>
        <dbReference type="EMBL" id="SCO80194.1"/>
    </source>
</evidence>
<dbReference type="AlphaFoldDB" id="A0A2H3T675"/>
<organism evidence="1 2">
    <name type="scientific">Fusarium oxysporum</name>
    <name type="common">Fusarium vascular wilt</name>
    <dbReference type="NCBI Taxonomy" id="5507"/>
    <lineage>
        <taxon>Eukaryota</taxon>
        <taxon>Fungi</taxon>
        <taxon>Dikarya</taxon>
        <taxon>Ascomycota</taxon>
        <taxon>Pezizomycotina</taxon>
        <taxon>Sordariomycetes</taxon>
        <taxon>Hypocreomycetidae</taxon>
        <taxon>Hypocreales</taxon>
        <taxon>Nectriaceae</taxon>
        <taxon>Fusarium</taxon>
        <taxon>Fusarium oxysporum species complex</taxon>
    </lineage>
</organism>
<gene>
    <name evidence="1" type="ORF">FRV6_04407</name>
</gene>
<reference evidence="2" key="1">
    <citation type="submission" date="2016-09" db="EMBL/GenBank/DDBJ databases">
        <authorList>
            <person name="Guldener U."/>
        </authorList>
    </citation>
    <scope>NUCLEOTIDE SEQUENCE [LARGE SCALE GENOMIC DNA]</scope>
    <source>
        <strain evidence="2">V64-1</strain>
    </source>
</reference>
<sequence>MQLFEPFQLLTRKGCHTPDLGRKASSLQCSALADINSTQNQVTAWYYAPSAASRKTGGLAAFTCP</sequence>